<dbReference type="Gene3D" id="3.50.50.60">
    <property type="entry name" value="FAD/NAD(P)-binding domain"/>
    <property type="match status" value="2"/>
</dbReference>
<dbReference type="GO" id="GO:0004497">
    <property type="term" value="F:monooxygenase activity"/>
    <property type="evidence" value="ECO:0007669"/>
    <property type="project" value="TreeGrafter"/>
</dbReference>
<name>A0AAD6UXR8_9AGAR</name>
<protein>
    <recommendedName>
        <fullName evidence="4">FAD/NAD(P)-binding domain-containing protein</fullName>
    </recommendedName>
</protein>
<dbReference type="PANTHER" id="PTHR43539">
    <property type="entry name" value="FLAVIN-BINDING MONOOXYGENASE-LIKE PROTEIN (AFU_ORTHOLOGUE AFUA_4G09220)"/>
    <property type="match status" value="1"/>
</dbReference>
<keyword evidence="3" id="KW-1185">Reference proteome</keyword>
<dbReference type="AlphaFoldDB" id="A0AAD6UXR8"/>
<evidence type="ECO:0000313" key="2">
    <source>
        <dbReference type="EMBL" id="KAJ7194736.1"/>
    </source>
</evidence>
<proteinExistence type="predicted"/>
<dbReference type="Proteomes" id="UP001219525">
    <property type="component" value="Unassembled WGS sequence"/>
</dbReference>
<dbReference type="GO" id="GO:0050660">
    <property type="term" value="F:flavin adenine dinucleotide binding"/>
    <property type="evidence" value="ECO:0007669"/>
    <property type="project" value="TreeGrafter"/>
</dbReference>
<dbReference type="PANTHER" id="PTHR43539:SF68">
    <property type="entry name" value="FLAVIN-BINDING MONOOXYGENASE-LIKE PROTEIN (AFU_ORTHOLOGUE AFUA_4G09220)"/>
    <property type="match status" value="1"/>
</dbReference>
<organism evidence="2 3">
    <name type="scientific">Mycena pura</name>
    <dbReference type="NCBI Taxonomy" id="153505"/>
    <lineage>
        <taxon>Eukaryota</taxon>
        <taxon>Fungi</taxon>
        <taxon>Dikarya</taxon>
        <taxon>Basidiomycota</taxon>
        <taxon>Agaricomycotina</taxon>
        <taxon>Agaricomycetes</taxon>
        <taxon>Agaricomycetidae</taxon>
        <taxon>Agaricales</taxon>
        <taxon>Marasmiineae</taxon>
        <taxon>Mycenaceae</taxon>
        <taxon>Mycena</taxon>
    </lineage>
</organism>
<evidence type="ECO:0008006" key="4">
    <source>
        <dbReference type="Google" id="ProtNLM"/>
    </source>
</evidence>
<dbReference type="Pfam" id="PF13738">
    <property type="entry name" value="Pyr_redox_3"/>
    <property type="match status" value="1"/>
</dbReference>
<sequence length="732" mass="79886">MGAISNISQLPGAFPALDSLSPFRDDEALSVAQSIVPPISALLFEPSKSALEALLHRDAFWRDHVALSWSLRTFHPTAAIAESVITLIQRAQIIPSSIVLQEEQVQAITFPNGVSVVRAPFTFQTFNPKAQCTAVFKLIRMKTGDIKVFTVTTALQELDAVPWGRVDAPLHIPPAVPESLDVLVVGGGHAGLCISAYLKALGVNFAMVEKQPAMGDSWAKRYESTTLHTTRLFSGLPFVPFPSDYPQFVPAKLIASYYAKYAQEQRLPAYAGRECTSAVWDEVQGQWTVTLHGAAGTEVIAARHLVFAVGMIGRFPVVPDFPGKDTFVGEALHSSAYTNAARWAGKRVVIVGASTTACDVAMDCVRAGVETVTMIQRGPTRIYPQEHILALQSTFWNAHIPVEFGDVIATEDPIVLQAALGSLVLRQLTDAYDPEYYERLRKAGFLATVDGSVHQQLFCRSGAHYPDIGACAAIGSGEIKVKSDAKIASVTRTGIAFSDGTQLDADVLVYCTGFEKDTRKAAAAIIGDAQAEALERVWGLDGEGEALGCWRPSGHDRIWFHGGDLQLMRYFGKRRFRDLRHILPARPRAGAASAASKDGVDVATLARRRRPAATRAKFMTKGGSFVQQQLRSLGTGCGKSLCFILPLPLTLGSRWYHFLDARPGKKCKNTHLPRDYCRMWTRRSGVIDPTCELTIVQAAASGEYRHIICSPEIFKTPSFKKNVVKSSRSDPE</sequence>
<evidence type="ECO:0000256" key="1">
    <source>
        <dbReference type="ARBA" id="ARBA00023002"/>
    </source>
</evidence>
<gene>
    <name evidence="2" type="ORF">GGX14DRAFT_678380</name>
</gene>
<keyword evidence="1" id="KW-0560">Oxidoreductase</keyword>
<dbReference type="InterPro" id="IPR050982">
    <property type="entry name" value="Auxin_biosynth/cation_transpt"/>
</dbReference>
<dbReference type="PRINTS" id="PR00469">
    <property type="entry name" value="PNDRDTASEII"/>
</dbReference>
<comment type="caution">
    <text evidence="2">The sequence shown here is derived from an EMBL/GenBank/DDBJ whole genome shotgun (WGS) entry which is preliminary data.</text>
</comment>
<evidence type="ECO:0000313" key="3">
    <source>
        <dbReference type="Proteomes" id="UP001219525"/>
    </source>
</evidence>
<dbReference type="SUPFAM" id="SSF51905">
    <property type="entry name" value="FAD/NAD(P)-binding domain"/>
    <property type="match status" value="2"/>
</dbReference>
<reference evidence="2" key="1">
    <citation type="submission" date="2023-03" db="EMBL/GenBank/DDBJ databases">
        <title>Massive genome expansion in bonnet fungi (Mycena s.s.) driven by repeated elements and novel gene families across ecological guilds.</title>
        <authorList>
            <consortium name="Lawrence Berkeley National Laboratory"/>
            <person name="Harder C.B."/>
            <person name="Miyauchi S."/>
            <person name="Viragh M."/>
            <person name="Kuo A."/>
            <person name="Thoen E."/>
            <person name="Andreopoulos B."/>
            <person name="Lu D."/>
            <person name="Skrede I."/>
            <person name="Drula E."/>
            <person name="Henrissat B."/>
            <person name="Morin E."/>
            <person name="Kohler A."/>
            <person name="Barry K."/>
            <person name="LaButti K."/>
            <person name="Morin E."/>
            <person name="Salamov A."/>
            <person name="Lipzen A."/>
            <person name="Mereny Z."/>
            <person name="Hegedus B."/>
            <person name="Baldrian P."/>
            <person name="Stursova M."/>
            <person name="Weitz H."/>
            <person name="Taylor A."/>
            <person name="Grigoriev I.V."/>
            <person name="Nagy L.G."/>
            <person name="Martin F."/>
            <person name="Kauserud H."/>
        </authorList>
    </citation>
    <scope>NUCLEOTIDE SEQUENCE</scope>
    <source>
        <strain evidence="2">9144</strain>
    </source>
</reference>
<dbReference type="EMBL" id="JARJCW010000096">
    <property type="protein sequence ID" value="KAJ7194736.1"/>
    <property type="molecule type" value="Genomic_DNA"/>
</dbReference>
<dbReference type="InterPro" id="IPR036188">
    <property type="entry name" value="FAD/NAD-bd_sf"/>
</dbReference>
<accession>A0AAD6UXR8</accession>